<dbReference type="Proteomes" id="UP001176517">
    <property type="component" value="Unassembled WGS sequence"/>
</dbReference>
<gene>
    <name evidence="7" type="primary">PDS5</name>
    <name evidence="7" type="ORF">OC846_001418</name>
</gene>
<feature type="compositionally biased region" description="Acidic residues" evidence="6">
    <location>
        <begin position="1209"/>
        <end position="1243"/>
    </location>
</feature>
<organism evidence="7 8">
    <name type="scientific">Tilletia horrida</name>
    <dbReference type="NCBI Taxonomy" id="155126"/>
    <lineage>
        <taxon>Eukaryota</taxon>
        <taxon>Fungi</taxon>
        <taxon>Dikarya</taxon>
        <taxon>Basidiomycota</taxon>
        <taxon>Ustilaginomycotina</taxon>
        <taxon>Exobasidiomycetes</taxon>
        <taxon>Tilletiales</taxon>
        <taxon>Tilletiaceae</taxon>
        <taxon>Tilletia</taxon>
    </lineage>
</organism>
<dbReference type="GO" id="GO:0007064">
    <property type="term" value="P:mitotic sister chromatid cohesion"/>
    <property type="evidence" value="ECO:0007669"/>
    <property type="project" value="InterPro"/>
</dbReference>
<keyword evidence="4" id="KW-0539">Nucleus</keyword>
<dbReference type="InterPro" id="IPR016024">
    <property type="entry name" value="ARM-type_fold"/>
</dbReference>
<dbReference type="InterPro" id="IPR011989">
    <property type="entry name" value="ARM-like"/>
</dbReference>
<keyword evidence="2" id="KW-0132">Cell division</keyword>
<dbReference type="Gene3D" id="1.25.10.10">
    <property type="entry name" value="Leucine-rich Repeat Variant"/>
    <property type="match status" value="1"/>
</dbReference>
<accession>A0AAN6GSR9</accession>
<dbReference type="GO" id="GO:0006281">
    <property type="term" value="P:DNA repair"/>
    <property type="evidence" value="ECO:0007669"/>
    <property type="project" value="TreeGrafter"/>
</dbReference>
<keyword evidence="5" id="KW-0131">Cell cycle</keyword>
<dbReference type="PANTHER" id="PTHR12663">
    <property type="entry name" value="ANDROGEN INDUCED INHIBITOR OF PROLIFERATION AS3 / PDS5-RELATED"/>
    <property type="match status" value="1"/>
</dbReference>
<dbReference type="CDD" id="cd19953">
    <property type="entry name" value="PDS5"/>
    <property type="match status" value="1"/>
</dbReference>
<dbReference type="InterPro" id="IPR039776">
    <property type="entry name" value="Pds5"/>
</dbReference>
<dbReference type="GO" id="GO:0000785">
    <property type="term" value="C:chromatin"/>
    <property type="evidence" value="ECO:0007669"/>
    <property type="project" value="TreeGrafter"/>
</dbReference>
<feature type="region of interest" description="Disordered" evidence="6">
    <location>
        <begin position="1175"/>
        <end position="1307"/>
    </location>
</feature>
<comment type="caution">
    <text evidence="7">The sequence shown here is derived from an EMBL/GenBank/DDBJ whole genome shotgun (WGS) entry which is preliminary data.</text>
</comment>
<name>A0AAN6GSR9_9BASI</name>
<proteinExistence type="predicted"/>
<evidence type="ECO:0000256" key="2">
    <source>
        <dbReference type="ARBA" id="ARBA00022618"/>
    </source>
</evidence>
<evidence type="ECO:0000313" key="8">
    <source>
        <dbReference type="Proteomes" id="UP001176517"/>
    </source>
</evidence>
<dbReference type="EMBL" id="JAPDMZ010000020">
    <property type="protein sequence ID" value="KAK0556088.1"/>
    <property type="molecule type" value="Genomic_DNA"/>
</dbReference>
<evidence type="ECO:0000256" key="3">
    <source>
        <dbReference type="ARBA" id="ARBA00022776"/>
    </source>
</evidence>
<sequence>MPVQVQARPADESRIAPTKLSFQGKLVAPKQTPDALLKRLKGAQAELASMEQETVDVRSLKSFAKELVSSSLLQHKEVAVRGAVSCCIADVLRLFAPEAPYSPSELKEVFKFFLTVITSTLTDKGDGTQNADTVYLLDSLSSVKSIALIFELPNAEALMIDYFKRFLSIAKPDMSKNVEICLADILVHLIDEAETVPQDVLDLLLAVFTPKALKQRATGHRLAVEVCNATADRMQKELAKYFVEVITTAAQEEDADDQQKQFETAHLLIVELNRSVPALLTSVLPQFEEELRTESAPLRQMAISTVGRILSEKNENAREFPQKWPAVWKAFRERAKDKVPTVRISFIDAVRIPLARHVSLKDDLTEALDERFSDPDDRVRVAVVHMVGTLDFETLLHHVSRATLEKLSERALDKKSAVQAEALKAMGKIYDKAFPEIERRDASAMHQFGWIPESMMEAAFVNQSGLRAVGEAFESHVLPLPEKPEEEARWVNRLLVVLKHVSGRAKGPLFNFFNLDATRRGPFSVFLERCLAFNGGTIDKDQDSKLVKEALQWSIGRCAIQIGSEKAQSDLVTVAKMNDKRLFKLLATCMDPKEDLKTIIKARTEITKRLEGSHPELLHTISAFIRSSGFIFINRSAVPLLARRLQPGEVDYSATQQDASQSQGSEAVSRSASASTTFQDFKEVARQLLDRICRHCPAMLIPYTNEFIQATSTARDRVLSEISLQALAAILAENGEAEGFDKRFFDRCVRFTHQGTPLEAKYAARLLAVATNDADLIRVKPHKVSQMTRALALRALDQLLEPLAQNLPKASDQTLVCQLSALGQCAKYAPKLTENVADSVVRSLVTVILPRKWTGDENVAVANNPDWTSDEGILPWLQVKVLAISFLVKRCMASAKKVSAVDMVKPVMRLLLRTLAVDEQTQDDTPANHLARLRLAAATGLVKLARVPAYEQLLGHDFITLAFAVQDVCFGVRQRFLFKILQYLTQKRLPSRFTVVGFLSAVDPEPENRHLITSYVQSAIRVMPEEERYTYFDMAFTRLLHLLAHHPDFRRDASREELNDFVSYIDFYLNLLVTSENVGLYFHLASKLKTVRDKETTEATDNIYALSEFAEVLIKRKARNMGWTIDTYPGKVKLPSDIFSPLPNPEVRTQICAHQYLPQDVVQWLSEDNKAVKNKVPRAIRTDQPRKRKAGDGARQSHKKRRRSKRDDDESEEERDASSDSDSEDENEADDENGEVSEMEEEIDLSKEDLEGRSARLREKKAREIQARNERRRERLAQQGTTSSSAKEGKRATAQGDSSSTDDEHED</sequence>
<keyword evidence="3" id="KW-0498">Mitosis</keyword>
<feature type="region of interest" description="Disordered" evidence="6">
    <location>
        <begin position="652"/>
        <end position="671"/>
    </location>
</feature>
<feature type="compositionally biased region" description="Polar residues" evidence="6">
    <location>
        <begin position="653"/>
        <end position="671"/>
    </location>
</feature>
<dbReference type="PANTHER" id="PTHR12663:SF0">
    <property type="entry name" value="PRECOCIOUS DISSOCIATION OF SISTERS 5, ISOFORM A"/>
    <property type="match status" value="1"/>
</dbReference>
<evidence type="ECO:0000256" key="1">
    <source>
        <dbReference type="ARBA" id="ARBA00004123"/>
    </source>
</evidence>
<dbReference type="SUPFAM" id="SSF48371">
    <property type="entry name" value="ARM repeat"/>
    <property type="match status" value="1"/>
</dbReference>
<dbReference type="GO" id="GO:0051301">
    <property type="term" value="P:cell division"/>
    <property type="evidence" value="ECO:0007669"/>
    <property type="project" value="UniProtKB-KW"/>
</dbReference>
<feature type="compositionally biased region" description="Basic and acidic residues" evidence="6">
    <location>
        <begin position="1244"/>
        <end position="1276"/>
    </location>
</feature>
<protein>
    <submittedName>
        <fullName evidence="7">Sister chromatid cohesion protein pds5</fullName>
    </submittedName>
</protein>
<evidence type="ECO:0000313" key="7">
    <source>
        <dbReference type="EMBL" id="KAK0556088.1"/>
    </source>
</evidence>
<comment type="subcellular location">
    <subcellularLocation>
        <location evidence="1">Nucleus</location>
    </subcellularLocation>
</comment>
<dbReference type="GO" id="GO:0005634">
    <property type="term" value="C:nucleus"/>
    <property type="evidence" value="ECO:0007669"/>
    <property type="project" value="UniProtKB-SubCell"/>
</dbReference>
<dbReference type="Pfam" id="PF20168">
    <property type="entry name" value="PDS5"/>
    <property type="match status" value="1"/>
</dbReference>
<evidence type="ECO:0000256" key="6">
    <source>
        <dbReference type="SAM" id="MobiDB-lite"/>
    </source>
</evidence>
<evidence type="ECO:0000256" key="5">
    <source>
        <dbReference type="ARBA" id="ARBA00023306"/>
    </source>
</evidence>
<reference evidence="7" key="1">
    <citation type="journal article" date="2023" name="PhytoFront">
        <title>Draft Genome Resources of Seven Strains of Tilletia horrida, Causal Agent of Kernel Smut of Rice.</title>
        <authorList>
            <person name="Khanal S."/>
            <person name="Antony Babu S."/>
            <person name="Zhou X.G."/>
        </authorList>
    </citation>
    <scope>NUCLEOTIDE SEQUENCE</scope>
    <source>
        <strain evidence="7">TX6</strain>
    </source>
</reference>
<evidence type="ECO:0000256" key="4">
    <source>
        <dbReference type="ARBA" id="ARBA00023242"/>
    </source>
</evidence>
<keyword evidence="8" id="KW-1185">Reference proteome</keyword>